<dbReference type="Proteomes" id="UP000196320">
    <property type="component" value="Unassembled WGS sequence"/>
</dbReference>
<dbReference type="AlphaFoldDB" id="A0A1R4KSK0"/>
<dbReference type="InterPro" id="IPR054202">
    <property type="entry name" value="DUF6907"/>
</dbReference>
<dbReference type="OrthoDB" id="5082479at2"/>
<proteinExistence type="predicted"/>
<reference evidence="1 2" key="1">
    <citation type="submission" date="2017-02" db="EMBL/GenBank/DDBJ databases">
        <authorList>
            <person name="Peterson S.W."/>
        </authorList>
    </citation>
    <scope>NUCLEOTIDE SEQUENCE [LARGE SCALE GENOMIC DNA]</scope>
    <source>
        <strain evidence="1 2">B Mb 05.01</strain>
    </source>
</reference>
<gene>
    <name evidence="1" type="ORF">FM104_15980</name>
</gene>
<accession>A0A1R4KSK0</accession>
<sequence length="123" mass="13940">MSMSMFGKRSEWLTEPCPQWCDRDHLAQHLVDSRRHHSDYRLVPVIQRLARTSGCGRLLTDDVEADELNIVAFRDVNAQETWVAIANDRQGLQLTLESTTRLHTVLGSFLGQLTAGDNHDQPA</sequence>
<keyword evidence="2" id="KW-1185">Reference proteome</keyword>
<dbReference type="EMBL" id="FUKO01000049">
    <property type="protein sequence ID" value="SJN47328.1"/>
    <property type="molecule type" value="Genomic_DNA"/>
</dbReference>
<name>A0A1R4KSK0_9MICO</name>
<organism evidence="1 2">
    <name type="scientific">Microbacterium esteraromaticum</name>
    <dbReference type="NCBI Taxonomy" id="57043"/>
    <lineage>
        <taxon>Bacteria</taxon>
        <taxon>Bacillati</taxon>
        <taxon>Actinomycetota</taxon>
        <taxon>Actinomycetes</taxon>
        <taxon>Micrococcales</taxon>
        <taxon>Microbacteriaceae</taxon>
        <taxon>Microbacterium</taxon>
    </lineage>
</organism>
<evidence type="ECO:0000313" key="2">
    <source>
        <dbReference type="Proteomes" id="UP000196320"/>
    </source>
</evidence>
<dbReference type="RefSeq" id="WP_087133178.1">
    <property type="nucleotide sequence ID" value="NZ_FUKO01000049.1"/>
</dbReference>
<dbReference type="Pfam" id="PF21848">
    <property type="entry name" value="DUF6907"/>
    <property type="match status" value="1"/>
</dbReference>
<protein>
    <submittedName>
        <fullName evidence="1">Uncharacterized protein</fullName>
    </submittedName>
</protein>
<evidence type="ECO:0000313" key="1">
    <source>
        <dbReference type="EMBL" id="SJN47328.1"/>
    </source>
</evidence>